<proteinExistence type="predicted"/>
<gene>
    <name evidence="1" type="ORF">HAX54_031895</name>
</gene>
<name>A0ABS8VAB4_DATST</name>
<protein>
    <recommendedName>
        <fullName evidence="3">DNA-directed RNA polymerase</fullName>
    </recommendedName>
</protein>
<keyword evidence="2" id="KW-1185">Reference proteome</keyword>
<dbReference type="EMBL" id="JACEIK010004046">
    <property type="protein sequence ID" value="MCD9643983.1"/>
    <property type="molecule type" value="Genomic_DNA"/>
</dbReference>
<organism evidence="1 2">
    <name type="scientific">Datura stramonium</name>
    <name type="common">Jimsonweed</name>
    <name type="synonym">Common thornapple</name>
    <dbReference type="NCBI Taxonomy" id="4076"/>
    <lineage>
        <taxon>Eukaryota</taxon>
        <taxon>Viridiplantae</taxon>
        <taxon>Streptophyta</taxon>
        <taxon>Embryophyta</taxon>
        <taxon>Tracheophyta</taxon>
        <taxon>Spermatophyta</taxon>
        <taxon>Magnoliopsida</taxon>
        <taxon>eudicotyledons</taxon>
        <taxon>Gunneridae</taxon>
        <taxon>Pentapetalae</taxon>
        <taxon>asterids</taxon>
        <taxon>lamiids</taxon>
        <taxon>Solanales</taxon>
        <taxon>Solanaceae</taxon>
        <taxon>Solanoideae</taxon>
        <taxon>Datureae</taxon>
        <taxon>Datura</taxon>
    </lineage>
</organism>
<feature type="non-terminal residue" evidence="1">
    <location>
        <position position="1"/>
    </location>
</feature>
<evidence type="ECO:0000313" key="1">
    <source>
        <dbReference type="EMBL" id="MCD9643983.1"/>
    </source>
</evidence>
<evidence type="ECO:0000313" key="2">
    <source>
        <dbReference type="Proteomes" id="UP000823775"/>
    </source>
</evidence>
<sequence length="174" mass="19979">LLGTPHVEPQPFVNIVKKSLYRDIKPTRCGPNSVASTRKACHVIKEIVCLFYALMTGMPINVGVIIKNILKTTRVKKGQNIGFRGLLNRFLRGHDIEEESYYRSSYDPRGVDVTKTKEPEGINSPVFSINERNTRIDNMLIHLYGMQMLQLRMNGVTEEKIQQLYMDYPLIKHS</sequence>
<dbReference type="Proteomes" id="UP000823775">
    <property type="component" value="Unassembled WGS sequence"/>
</dbReference>
<comment type="caution">
    <text evidence="1">The sequence shown here is derived from an EMBL/GenBank/DDBJ whole genome shotgun (WGS) entry which is preliminary data.</text>
</comment>
<reference evidence="1 2" key="1">
    <citation type="journal article" date="2021" name="BMC Genomics">
        <title>Datura genome reveals duplications of psychoactive alkaloid biosynthetic genes and high mutation rate following tissue culture.</title>
        <authorList>
            <person name="Rajewski A."/>
            <person name="Carter-House D."/>
            <person name="Stajich J."/>
            <person name="Litt A."/>
        </authorList>
    </citation>
    <scope>NUCLEOTIDE SEQUENCE [LARGE SCALE GENOMIC DNA]</scope>
    <source>
        <strain evidence="1">AR-01</strain>
    </source>
</reference>
<evidence type="ECO:0008006" key="3">
    <source>
        <dbReference type="Google" id="ProtNLM"/>
    </source>
</evidence>
<accession>A0ABS8VAB4</accession>